<dbReference type="Proteomes" id="UP000829069">
    <property type="component" value="Chromosome"/>
</dbReference>
<dbReference type="RefSeq" id="WP_241913680.1">
    <property type="nucleotide sequence ID" value="NZ_CP093326.1"/>
</dbReference>
<organism evidence="2 3">
    <name type="scientific">Arthrobacter sulfonylureivorans</name>
    <dbReference type="NCBI Taxonomy" id="2486855"/>
    <lineage>
        <taxon>Bacteria</taxon>
        <taxon>Bacillati</taxon>
        <taxon>Actinomycetota</taxon>
        <taxon>Actinomycetes</taxon>
        <taxon>Micrococcales</taxon>
        <taxon>Micrococcaceae</taxon>
        <taxon>Arthrobacter</taxon>
    </lineage>
</organism>
<proteinExistence type="predicted"/>
<evidence type="ECO:0000256" key="1">
    <source>
        <dbReference type="SAM" id="MobiDB-lite"/>
    </source>
</evidence>
<accession>A0ABY3WAV9</accession>
<gene>
    <name evidence="2" type="ORF">MNQ99_16340</name>
</gene>
<evidence type="ECO:0000313" key="3">
    <source>
        <dbReference type="Proteomes" id="UP000829069"/>
    </source>
</evidence>
<protein>
    <submittedName>
        <fullName evidence="2">Uncharacterized protein</fullName>
    </submittedName>
</protein>
<name>A0ABY3WAV9_9MICC</name>
<dbReference type="EMBL" id="CP093326">
    <property type="protein sequence ID" value="UNK45466.1"/>
    <property type="molecule type" value="Genomic_DNA"/>
</dbReference>
<keyword evidence="3" id="KW-1185">Reference proteome</keyword>
<evidence type="ECO:0000313" key="2">
    <source>
        <dbReference type="EMBL" id="UNK45466.1"/>
    </source>
</evidence>
<reference evidence="2 3" key="1">
    <citation type="submission" date="2022-03" db="EMBL/GenBank/DDBJ databases">
        <title>Isotopic signatures of nitrous oxide derived from detoxification processes.</title>
        <authorList>
            <person name="Behrendt U."/>
            <person name="Buchen C."/>
            <person name="Well R."/>
            <person name="Ulrich A."/>
            <person name="Rohe L."/>
            <person name="Kolb S."/>
            <person name="Schloter M."/>
            <person name="Horn M.A."/>
            <person name="Augustin J."/>
        </authorList>
    </citation>
    <scope>NUCLEOTIDE SEQUENCE [LARGE SCALE GENOMIC DNA]</scope>
    <source>
        <strain evidence="2 3">S4-C24</strain>
    </source>
</reference>
<sequence length="68" mass="7605">MDKRTMIGAENSVVVSPAEMRDMGMPESMIRAQTESWKKLSPQEQQEQLCRAAQQDEIRSPTAGSPQP</sequence>
<feature type="region of interest" description="Disordered" evidence="1">
    <location>
        <begin position="34"/>
        <end position="68"/>
    </location>
</feature>